<dbReference type="OrthoDB" id="9807210at2"/>
<dbReference type="SUPFAM" id="SSF51338">
    <property type="entry name" value="Composite domain of metallo-dependent hydrolases"/>
    <property type="match status" value="1"/>
</dbReference>
<dbReference type="InterPro" id="IPR011059">
    <property type="entry name" value="Metal-dep_hydrolase_composite"/>
</dbReference>
<name>A0A4S4BJE8_9BACI</name>
<dbReference type="EMBL" id="SSNT01000033">
    <property type="protein sequence ID" value="THF74784.1"/>
    <property type="molecule type" value="Genomic_DNA"/>
</dbReference>
<comment type="catalytic activity">
    <reaction evidence="4">
        <text>S-adenosyl-L-homocysteine + H2O + H(+) = S-inosyl-L-homocysteine + NH4(+)</text>
        <dbReference type="Rhea" id="RHEA:20716"/>
        <dbReference type="ChEBI" id="CHEBI:15377"/>
        <dbReference type="ChEBI" id="CHEBI:15378"/>
        <dbReference type="ChEBI" id="CHEBI:28938"/>
        <dbReference type="ChEBI" id="CHEBI:57856"/>
        <dbReference type="ChEBI" id="CHEBI:57985"/>
        <dbReference type="EC" id="3.5.4.28"/>
    </reaction>
</comment>
<keyword evidence="7" id="KW-1185">Reference proteome</keyword>
<dbReference type="FunFam" id="3.20.20.140:FF:000014">
    <property type="entry name" value="5-methylthioadenosine/S-adenosylhomocysteine deaminase"/>
    <property type="match status" value="1"/>
</dbReference>
<organism evidence="6 7">
    <name type="scientific">Metabacillus sediminilitoris</name>
    <dbReference type="NCBI Taxonomy" id="2567941"/>
    <lineage>
        <taxon>Bacteria</taxon>
        <taxon>Bacillati</taxon>
        <taxon>Bacillota</taxon>
        <taxon>Bacilli</taxon>
        <taxon>Bacillales</taxon>
        <taxon>Bacillaceae</taxon>
        <taxon>Metabacillus</taxon>
    </lineage>
</organism>
<dbReference type="InterPro" id="IPR050287">
    <property type="entry name" value="MTA/SAH_deaminase"/>
</dbReference>
<dbReference type="CDD" id="cd01298">
    <property type="entry name" value="ATZ_TRZ_like"/>
    <property type="match status" value="1"/>
</dbReference>
<comment type="caution">
    <text evidence="6">The sequence shown here is derived from an EMBL/GenBank/DDBJ whole genome shotgun (WGS) entry which is preliminary data.</text>
</comment>
<dbReference type="EC" id="3.5.4.28" evidence="4"/>
<evidence type="ECO:0000313" key="6">
    <source>
        <dbReference type="EMBL" id="THF74784.1"/>
    </source>
</evidence>
<dbReference type="GO" id="GO:0050270">
    <property type="term" value="F:S-adenosylhomocysteine deaminase activity"/>
    <property type="evidence" value="ECO:0007669"/>
    <property type="project" value="UniProtKB-UniRule"/>
</dbReference>
<comment type="cofactor">
    <cofactor evidence="4">
        <name>Zn(2+)</name>
        <dbReference type="ChEBI" id="CHEBI:29105"/>
    </cofactor>
    <text evidence="4">Binds 1 zinc ion per subunit.</text>
</comment>
<feature type="binding site" evidence="4">
    <location>
        <position position="220"/>
    </location>
    <ligand>
        <name>substrate</name>
    </ligand>
</feature>
<comment type="caution">
    <text evidence="4">Lacks conserved residue(s) required for the propagation of feature annotation.</text>
</comment>
<gene>
    <name evidence="4" type="primary">mtaD</name>
    <name evidence="6" type="ORF">E6W99_24860</name>
</gene>
<dbReference type="EC" id="3.5.4.31" evidence="4"/>
<evidence type="ECO:0000313" key="7">
    <source>
        <dbReference type="Proteomes" id="UP000310334"/>
    </source>
</evidence>
<dbReference type="Pfam" id="PF01979">
    <property type="entry name" value="Amidohydro_1"/>
    <property type="match status" value="1"/>
</dbReference>
<comment type="function">
    <text evidence="4">Catalyzes the deamination of 5-methylthioadenosine and S-adenosyl-L-homocysteine into 5-methylthioinosine and S-inosyl-L-homocysteine, respectively. Is also able to deaminate adenosine.</text>
</comment>
<comment type="similarity">
    <text evidence="4">Belongs to the metallo-dependent hydrolases superfamily. MTA/SAH deaminase family.</text>
</comment>
<comment type="catalytic activity">
    <reaction evidence="4">
        <text>S-methyl-5'-thioadenosine + H2O + H(+) = S-methyl-5'-thioinosine + NH4(+)</text>
        <dbReference type="Rhea" id="RHEA:25025"/>
        <dbReference type="ChEBI" id="CHEBI:15377"/>
        <dbReference type="ChEBI" id="CHEBI:15378"/>
        <dbReference type="ChEBI" id="CHEBI:17509"/>
        <dbReference type="ChEBI" id="CHEBI:28938"/>
        <dbReference type="ChEBI" id="CHEBI:48595"/>
        <dbReference type="EC" id="3.5.4.31"/>
    </reaction>
</comment>
<dbReference type="InterPro" id="IPR006680">
    <property type="entry name" value="Amidohydro-rel"/>
</dbReference>
<feature type="binding site" evidence="4">
    <location>
        <position position="305"/>
    </location>
    <ligand>
        <name>substrate</name>
    </ligand>
</feature>
<dbReference type="HAMAP" id="MF_01281">
    <property type="entry name" value="MTA_SAH_deamin"/>
    <property type="match status" value="1"/>
</dbReference>
<feature type="binding site" evidence="4">
    <location>
        <position position="65"/>
    </location>
    <ligand>
        <name>Zn(2+)</name>
        <dbReference type="ChEBI" id="CHEBI:29105"/>
    </ligand>
</feature>
<dbReference type="PANTHER" id="PTHR43794:SF11">
    <property type="entry name" value="AMIDOHYDROLASE-RELATED DOMAIN-CONTAINING PROTEIN"/>
    <property type="match status" value="1"/>
</dbReference>
<keyword evidence="3 4" id="KW-0862">Zinc</keyword>
<dbReference type="GO" id="GO:0046872">
    <property type="term" value="F:metal ion binding"/>
    <property type="evidence" value="ECO:0007669"/>
    <property type="project" value="UniProtKB-KW"/>
</dbReference>
<dbReference type="InterPro" id="IPR023512">
    <property type="entry name" value="Deaminase_MtaD/DadD"/>
</dbReference>
<dbReference type="Proteomes" id="UP000310334">
    <property type="component" value="Unassembled WGS sequence"/>
</dbReference>
<feature type="binding site" evidence="4">
    <location>
        <position position="94"/>
    </location>
    <ligand>
        <name>substrate</name>
    </ligand>
</feature>
<evidence type="ECO:0000256" key="4">
    <source>
        <dbReference type="HAMAP-Rule" id="MF_01281"/>
    </source>
</evidence>
<feature type="binding site" evidence="4">
    <location>
        <position position="305"/>
    </location>
    <ligand>
        <name>Zn(2+)</name>
        <dbReference type="ChEBI" id="CHEBI:29105"/>
    </ligand>
</feature>
<evidence type="ECO:0000256" key="1">
    <source>
        <dbReference type="ARBA" id="ARBA00022723"/>
    </source>
</evidence>
<proteinExistence type="inferred from homology"/>
<keyword evidence="1 4" id="KW-0479">Metal-binding</keyword>
<feature type="binding site" evidence="4">
    <location>
        <position position="190"/>
    </location>
    <ligand>
        <name>substrate</name>
    </ligand>
</feature>
<evidence type="ECO:0000256" key="2">
    <source>
        <dbReference type="ARBA" id="ARBA00022801"/>
    </source>
</evidence>
<feature type="binding site" evidence="4">
    <location>
        <position position="217"/>
    </location>
    <ligand>
        <name>Zn(2+)</name>
        <dbReference type="ChEBI" id="CHEBI:29105"/>
    </ligand>
</feature>
<evidence type="ECO:0000259" key="5">
    <source>
        <dbReference type="Pfam" id="PF01979"/>
    </source>
</evidence>
<reference evidence="6 7" key="1">
    <citation type="submission" date="2019-04" db="EMBL/GenBank/DDBJ databases">
        <title>Bacillus sediminilitoris sp. nov., isolated from a tidal flat sediment on the East China Sea.</title>
        <authorList>
            <person name="Wei Y."/>
            <person name="Mao H."/>
            <person name="Fang J."/>
        </authorList>
    </citation>
    <scope>NUCLEOTIDE SEQUENCE [LARGE SCALE GENOMIC DNA]</scope>
    <source>
        <strain evidence="6 7">DSL-17</strain>
    </source>
</reference>
<accession>A0A4S4BJE8</accession>
<dbReference type="AlphaFoldDB" id="A0A4S4BJE8"/>
<evidence type="ECO:0000256" key="3">
    <source>
        <dbReference type="ARBA" id="ARBA00022833"/>
    </source>
</evidence>
<dbReference type="Gene3D" id="2.30.40.10">
    <property type="entry name" value="Urease, subunit C, domain 1"/>
    <property type="match status" value="1"/>
</dbReference>
<keyword evidence="2 4" id="KW-0378">Hydrolase</keyword>
<dbReference type="GO" id="GO:0090614">
    <property type="term" value="F:5'-methylthioadenosine deaminase activity"/>
    <property type="evidence" value="ECO:0007669"/>
    <property type="project" value="UniProtKB-UniRule"/>
</dbReference>
<dbReference type="PANTHER" id="PTHR43794">
    <property type="entry name" value="AMINOHYDROLASE SSNA-RELATED"/>
    <property type="match status" value="1"/>
</dbReference>
<feature type="domain" description="Amidohydrolase-related" evidence="5">
    <location>
        <begin position="56"/>
        <end position="408"/>
    </location>
</feature>
<dbReference type="Gene3D" id="3.20.20.140">
    <property type="entry name" value="Metal-dependent hydrolases"/>
    <property type="match status" value="1"/>
</dbReference>
<dbReference type="SUPFAM" id="SSF51556">
    <property type="entry name" value="Metallo-dependent hydrolases"/>
    <property type="match status" value="1"/>
</dbReference>
<protein>
    <recommendedName>
        <fullName evidence="4">5-methylthioadenosine/S-adenosylhomocysteine deaminase</fullName>
        <shortName evidence="4">MTA/SAH deaminase</shortName>
        <ecNumber evidence="4">3.5.4.28</ecNumber>
        <ecNumber evidence="4">3.5.4.31</ecNumber>
    </recommendedName>
</protein>
<feature type="binding site" evidence="4">
    <location>
        <position position="67"/>
    </location>
    <ligand>
        <name>Zn(2+)</name>
        <dbReference type="ChEBI" id="CHEBI:29105"/>
    </ligand>
</feature>
<sequence>MKIAYLNADFYTMDMDNHIFKNGMMIVDDQKISYIGPSSADLLSDADQVVDLRGKWVLPGLVNVHSHILMTILRGNGDDMLLKPWLETKIWPIEAKFTTEIASVSAQLGMLEMLKSGTTTFSDMFNPNGIDADVVMEVIGETGMRGAFSYSIFSFGTEQEQKANLTGAERFSKTYKTYANGRLTAMVAPHSPYACTPEAIAESARIAKENDLMVHIHVSETDFEVLDIEKRYGVRPVEFLRRLGLFDQPTVMAHGVVLNDEERSILKQYDVRVAHNPISNLKLGSGIADVVSLLDKGIKVGIATDGVASNNNFDMFEETRTAALLQKGVYKDATKFTAQTALSLATRVGAEAIGMGYTGSLEAGKKADFLTIYPYDKAHLQPLSEAYSHLLYAASGRDVCDVYIDGKLIVKDGNCLTIDEEKVMAEVNRLHADLTR</sequence>
<dbReference type="InterPro" id="IPR032466">
    <property type="entry name" value="Metal_Hydrolase"/>
</dbReference>